<accession>Q21GY4</accession>
<evidence type="ECO:0000313" key="1">
    <source>
        <dbReference type="EMBL" id="ABD82045.1"/>
    </source>
</evidence>
<reference evidence="1 2" key="1">
    <citation type="journal article" date="2008" name="PLoS Genet.">
        <title>Complete genome sequence of the complex carbohydrate-degrading marine bacterium, Saccharophagus degradans strain 2-40 T.</title>
        <authorList>
            <person name="Weiner R.M."/>
            <person name="Taylor L.E.II."/>
            <person name="Henrissat B."/>
            <person name="Hauser L."/>
            <person name="Land M."/>
            <person name="Coutinho P.M."/>
            <person name="Rancurel C."/>
            <person name="Saunders E.H."/>
            <person name="Longmire A.G."/>
            <person name="Zhang H."/>
            <person name="Bayer E.A."/>
            <person name="Gilbert H.J."/>
            <person name="Larimer F."/>
            <person name="Zhulin I.B."/>
            <person name="Ekborg N.A."/>
            <person name="Lamed R."/>
            <person name="Richardson P.M."/>
            <person name="Borovok I."/>
            <person name="Hutcheson S."/>
        </authorList>
    </citation>
    <scope>NUCLEOTIDE SEQUENCE [LARGE SCALE GENOMIC DNA]</scope>
    <source>
        <strain evidence="2">2-40 / ATCC 43961 / DSM 17024</strain>
    </source>
</reference>
<dbReference type="OrthoDB" id="9799912at2"/>
<dbReference type="InterPro" id="IPR018669">
    <property type="entry name" value="Toxin_HigB"/>
</dbReference>
<organism evidence="1 2">
    <name type="scientific">Saccharophagus degradans (strain 2-40 / ATCC 43961 / DSM 17024)</name>
    <dbReference type="NCBI Taxonomy" id="203122"/>
    <lineage>
        <taxon>Bacteria</taxon>
        <taxon>Pseudomonadati</taxon>
        <taxon>Pseudomonadota</taxon>
        <taxon>Gammaproteobacteria</taxon>
        <taxon>Cellvibrionales</taxon>
        <taxon>Cellvibrionaceae</taxon>
        <taxon>Saccharophagus</taxon>
    </lineage>
</organism>
<dbReference type="GO" id="GO:0004519">
    <property type="term" value="F:endonuclease activity"/>
    <property type="evidence" value="ECO:0007669"/>
    <property type="project" value="InterPro"/>
</dbReference>
<dbReference type="AlphaFoldDB" id="Q21GY4"/>
<protein>
    <submittedName>
        <fullName evidence="1">Uncharacterized protein</fullName>
    </submittedName>
</protein>
<dbReference type="Pfam" id="PF09907">
    <property type="entry name" value="HigB_toxin"/>
    <property type="match status" value="1"/>
</dbReference>
<name>Q21GY4_SACD2</name>
<dbReference type="EMBL" id="CP000282">
    <property type="protein sequence ID" value="ABD82045.1"/>
    <property type="molecule type" value="Genomic_DNA"/>
</dbReference>
<dbReference type="GO" id="GO:0110001">
    <property type="term" value="C:toxin-antitoxin complex"/>
    <property type="evidence" value="ECO:0007669"/>
    <property type="project" value="InterPro"/>
</dbReference>
<sequence>MKIIALSTLKAFWEEHPEYMDAKEPTLAWYRLALAADWSTPVDVKQDFRNASILKDGRVVFNIAGNKYRLVAWINYAYRVVYIRFIGTHTQYEKFVGNEFS</sequence>
<gene>
    <name evidence="1" type="ordered locus">Sde_2786</name>
</gene>
<keyword evidence="2" id="KW-1185">Reference proteome</keyword>
<dbReference type="STRING" id="203122.Sde_2786"/>
<evidence type="ECO:0000313" key="2">
    <source>
        <dbReference type="Proteomes" id="UP000001947"/>
    </source>
</evidence>
<dbReference type="eggNOG" id="COG4680">
    <property type="taxonomic scope" value="Bacteria"/>
</dbReference>
<dbReference type="RefSeq" id="WP_011469261.1">
    <property type="nucleotide sequence ID" value="NC_007912.1"/>
</dbReference>
<dbReference type="GO" id="GO:0003723">
    <property type="term" value="F:RNA binding"/>
    <property type="evidence" value="ECO:0007669"/>
    <property type="project" value="InterPro"/>
</dbReference>
<dbReference type="KEGG" id="sde:Sde_2786"/>
<dbReference type="HOGENOM" id="CLU_153067_3_0_6"/>
<proteinExistence type="predicted"/>
<dbReference type="Proteomes" id="UP000001947">
    <property type="component" value="Chromosome"/>
</dbReference>
<dbReference type="GeneID" id="98614442"/>